<reference evidence="3" key="1">
    <citation type="submission" date="2025-08" db="UniProtKB">
        <authorList>
            <consortium name="RefSeq"/>
        </authorList>
    </citation>
    <scope>IDENTIFICATION</scope>
    <source>
        <tissue evidence="3">Whole body</tissue>
    </source>
</reference>
<evidence type="ECO:0000259" key="1">
    <source>
        <dbReference type="Pfam" id="PF13837"/>
    </source>
</evidence>
<organism evidence="2 3">
    <name type="scientific">Ceratina calcarata</name>
    <dbReference type="NCBI Taxonomy" id="156304"/>
    <lineage>
        <taxon>Eukaryota</taxon>
        <taxon>Metazoa</taxon>
        <taxon>Ecdysozoa</taxon>
        <taxon>Arthropoda</taxon>
        <taxon>Hexapoda</taxon>
        <taxon>Insecta</taxon>
        <taxon>Pterygota</taxon>
        <taxon>Neoptera</taxon>
        <taxon>Endopterygota</taxon>
        <taxon>Hymenoptera</taxon>
        <taxon>Apocrita</taxon>
        <taxon>Aculeata</taxon>
        <taxon>Apoidea</taxon>
        <taxon>Anthophila</taxon>
        <taxon>Apidae</taxon>
        <taxon>Ceratina</taxon>
        <taxon>Zadontomerus</taxon>
    </lineage>
</organism>
<protein>
    <submittedName>
        <fullName evidence="3">Uncharacterized protein LOC108629485 isoform X1</fullName>
    </submittedName>
</protein>
<dbReference type="AlphaFoldDB" id="A0AAJ7NBV2"/>
<dbReference type="Pfam" id="PF13837">
    <property type="entry name" value="Myb_DNA-bind_4"/>
    <property type="match status" value="1"/>
</dbReference>
<dbReference type="RefSeq" id="XP_017887685.1">
    <property type="nucleotide sequence ID" value="XM_018032196.2"/>
</dbReference>
<proteinExistence type="predicted"/>
<dbReference type="InterPro" id="IPR044822">
    <property type="entry name" value="Myb_DNA-bind_4"/>
</dbReference>
<dbReference type="GeneID" id="108629485"/>
<name>A0AAJ7NBV2_9HYME</name>
<dbReference type="KEGG" id="ccal:108629485"/>
<keyword evidence="2" id="KW-1185">Reference proteome</keyword>
<sequence length="273" mass="32192">MTQTSQHTKFRWTENLTCRFIQLRKDNGKLFTGRKYSAQAGWEYILQQMREEFPTVMANVQYRVLKKKWSNLLQQYKELKNPVHGDRNKTDDISWPFYNAIDEVVGFDREKTPINDDFIDPHEFLCVSVTPEEPTSSADALPLRFHPETVSGTCDSLPDYRKIKKARSPLNSKQRGTNSIRRRALPRLPRATELIIEEVTSVADSSEHLRKVCRHGENEIRPRKSQRRTREDRESRTDRCIEQIFEYIKKRDEENRSIIVRLMHAVESIANKL</sequence>
<feature type="domain" description="Myb/SANT-like DNA-binding" evidence="1">
    <location>
        <begin position="11"/>
        <end position="104"/>
    </location>
</feature>
<evidence type="ECO:0000313" key="2">
    <source>
        <dbReference type="Proteomes" id="UP000694925"/>
    </source>
</evidence>
<dbReference type="Proteomes" id="UP000694925">
    <property type="component" value="Unplaced"/>
</dbReference>
<gene>
    <name evidence="3" type="primary">LOC108629485</name>
</gene>
<evidence type="ECO:0000313" key="3">
    <source>
        <dbReference type="RefSeq" id="XP_017887685.1"/>
    </source>
</evidence>
<accession>A0AAJ7NBV2</accession>